<reference evidence="2 3" key="1">
    <citation type="journal article" date="2022" name="Front. Microbiol.">
        <title>Identification and characterization of a novel class of self-sufficient cytochrome P450 hydroxylase involved in cyclohexanecarboxylate degradation in Paraburkholderia terrae strain KU-64.</title>
        <authorList>
            <person name="Yamamoto T."/>
            <person name="Hasegawa Y."/>
            <person name="Iwaki H."/>
        </authorList>
    </citation>
    <scope>NUCLEOTIDE SEQUENCE [LARGE SCALE GENOMIC DNA]</scope>
    <source>
        <strain evidence="2 3">KU-64</strain>
    </source>
</reference>
<dbReference type="SMART" id="SM00028">
    <property type="entry name" value="TPR"/>
    <property type="match status" value="11"/>
</dbReference>
<accession>A0ABM7TJA7</accession>
<evidence type="ECO:0000256" key="1">
    <source>
        <dbReference type="PROSITE-ProRule" id="PRU00339"/>
    </source>
</evidence>
<dbReference type="EMBL" id="AP024955">
    <property type="protein sequence ID" value="BCZ78264.1"/>
    <property type="molecule type" value="Genomic_DNA"/>
</dbReference>
<feature type="repeat" description="TPR" evidence="1">
    <location>
        <begin position="386"/>
        <end position="419"/>
    </location>
</feature>
<dbReference type="Gene3D" id="3.40.50.2000">
    <property type="entry name" value="Glycogen Phosphorylase B"/>
    <property type="match status" value="1"/>
</dbReference>
<dbReference type="PROSITE" id="PS50293">
    <property type="entry name" value="TPR_REGION"/>
    <property type="match status" value="1"/>
</dbReference>
<evidence type="ECO:0008006" key="4">
    <source>
        <dbReference type="Google" id="ProtNLM"/>
    </source>
</evidence>
<feature type="repeat" description="TPR" evidence="1">
    <location>
        <begin position="352"/>
        <end position="385"/>
    </location>
</feature>
<dbReference type="InterPro" id="IPR052943">
    <property type="entry name" value="TMTC_O-mannosyl-trnsfr"/>
</dbReference>
<dbReference type="SUPFAM" id="SSF53756">
    <property type="entry name" value="UDP-Glycosyltransferase/glycogen phosphorylase"/>
    <property type="match status" value="1"/>
</dbReference>
<feature type="repeat" description="TPR" evidence="1">
    <location>
        <begin position="67"/>
        <end position="100"/>
    </location>
</feature>
<dbReference type="InterPro" id="IPR011990">
    <property type="entry name" value="TPR-like_helical_dom_sf"/>
</dbReference>
<dbReference type="Proteomes" id="UP001319874">
    <property type="component" value="Chromosome 1"/>
</dbReference>
<keyword evidence="3" id="KW-1185">Reference proteome</keyword>
<dbReference type="RefSeq" id="WP_229511731.1">
    <property type="nucleotide sequence ID" value="NZ_AP024955.1"/>
</dbReference>
<keyword evidence="1" id="KW-0802">TPR repeat</keyword>
<dbReference type="Pfam" id="PF13432">
    <property type="entry name" value="TPR_16"/>
    <property type="match status" value="3"/>
</dbReference>
<sequence>MSTFDKAIAAHRAGCLEDAARGYRALLQTKPKHADALHLLGLIVWEQGATDEAERLLRRAIAVREDAIYLTNLGNLLAELAHMDDAEAALRRAVAIAPGYALAHYNLGTLLQDAHRFDEAESAMRNALECDAQLREAWTNLGKLLGTLKRHSEAVDAYRRALLLDPARASAHRDLAVAYVQAQRFHEAEEALRNALQIDPQLVDAHADLAAVYAHALRWNDAESACRDALALDPGHLEARLNLVRVLQHTNRLGEAETAVRNVIATGQAIGFDDTSQSQRAFTHADALHLLGRILWQRGETGEAERHLRMALSIRENAAYMTDLGNLFNECARHADAADVYRAALELVPDDAVAHRNLGVALIHMHRFAEAEAALSDSLRLGPDSADTYTSLVAVYSHTRRWKEAEAACRRALALDENHRYALYNLAGVMMHTDRLDEAEALFRQGIARETHNANERFSLGQILLSQGRYEEGWMLHEARLDPDHEMRTMPWHDAVSADLPEWRGEPLEGKTMVVVSEQGFGDSLQFCRYLPMLKRLGLKRLNLVCPSALVTLMETVDGVDACVTSSRSLDIPAHDYWCFMMSLPWRFNTTVDTIPADVPYLHAPADRLLTWRERLPSEGFKVGLVWAGNPRPDMPGANAVDRRRSLDARAFLPLLEVPGLKFVSLQLGDATRPQLDSIPHEIRPLDLMGDVRDFADTAAIIECLDLVISVDTSTAHVAGALNKPVWILSRYDACWRWLRERDDSPWYPSVRLFRQTTPGDWGDVIERVSVALKKQY</sequence>
<dbReference type="Gene3D" id="1.25.40.10">
    <property type="entry name" value="Tetratricopeptide repeat domain"/>
    <property type="match status" value="4"/>
</dbReference>
<gene>
    <name evidence="2" type="ORF">PTKU64_19390</name>
</gene>
<feature type="repeat" description="TPR" evidence="1">
    <location>
        <begin position="169"/>
        <end position="202"/>
    </location>
</feature>
<protein>
    <recommendedName>
        <fullName evidence="4">Tetratricopeptide repeat protein</fullName>
    </recommendedName>
</protein>
<organism evidence="2 3">
    <name type="scientific">Paraburkholderia terrae</name>
    <dbReference type="NCBI Taxonomy" id="311230"/>
    <lineage>
        <taxon>Bacteria</taxon>
        <taxon>Pseudomonadati</taxon>
        <taxon>Pseudomonadota</taxon>
        <taxon>Betaproteobacteria</taxon>
        <taxon>Burkholderiales</taxon>
        <taxon>Burkholderiaceae</taxon>
        <taxon>Paraburkholderia</taxon>
    </lineage>
</organism>
<feature type="repeat" description="TPR" evidence="1">
    <location>
        <begin position="318"/>
        <end position="351"/>
    </location>
</feature>
<dbReference type="Pfam" id="PF13374">
    <property type="entry name" value="TPR_10"/>
    <property type="match status" value="1"/>
</dbReference>
<dbReference type="Pfam" id="PF14559">
    <property type="entry name" value="TPR_19"/>
    <property type="match status" value="3"/>
</dbReference>
<proteinExistence type="predicted"/>
<evidence type="ECO:0000313" key="3">
    <source>
        <dbReference type="Proteomes" id="UP001319874"/>
    </source>
</evidence>
<dbReference type="InterPro" id="IPR019734">
    <property type="entry name" value="TPR_rpt"/>
</dbReference>
<dbReference type="PROSITE" id="PS50005">
    <property type="entry name" value="TPR"/>
    <property type="match status" value="6"/>
</dbReference>
<dbReference type="SUPFAM" id="SSF48452">
    <property type="entry name" value="TPR-like"/>
    <property type="match status" value="2"/>
</dbReference>
<evidence type="ECO:0000313" key="2">
    <source>
        <dbReference type="EMBL" id="BCZ78264.1"/>
    </source>
</evidence>
<feature type="repeat" description="TPR" evidence="1">
    <location>
        <begin position="135"/>
        <end position="168"/>
    </location>
</feature>
<dbReference type="PANTHER" id="PTHR44809:SF1">
    <property type="entry name" value="PROTEIN O-MANNOSYL-TRANSFERASE TMTC1"/>
    <property type="match status" value="1"/>
</dbReference>
<dbReference type="PANTHER" id="PTHR44809">
    <property type="match status" value="1"/>
</dbReference>
<name>A0ABM7TJA7_9BURK</name>